<keyword evidence="5" id="KW-1185">Reference proteome</keyword>
<dbReference type="GO" id="GO:0000184">
    <property type="term" value="P:nuclear-transcribed mRNA catabolic process, nonsense-mediated decay"/>
    <property type="evidence" value="ECO:0007669"/>
    <property type="project" value="UniProtKB-KW"/>
</dbReference>
<dbReference type="AlphaFoldDB" id="A0ABD2QG71"/>
<evidence type="ECO:0000313" key="4">
    <source>
        <dbReference type="EMBL" id="KAL3318312.1"/>
    </source>
</evidence>
<comment type="caution">
    <text evidence="4">The sequence shown here is derived from an EMBL/GenBank/DDBJ whole genome shotgun (WGS) entry which is preliminary data.</text>
</comment>
<dbReference type="EMBL" id="JBJKFK010000259">
    <property type="protein sequence ID" value="KAL3318312.1"/>
    <property type="molecule type" value="Genomic_DNA"/>
</dbReference>
<dbReference type="InterPro" id="IPR011990">
    <property type="entry name" value="TPR-like_helical_dom_sf"/>
</dbReference>
<proteinExistence type="predicted"/>
<gene>
    <name evidence="4" type="ORF">Ciccas_003014</name>
</gene>
<dbReference type="Gene3D" id="3.40.50.1010">
    <property type="entry name" value="5'-nuclease"/>
    <property type="match status" value="1"/>
</dbReference>
<evidence type="ECO:0000256" key="2">
    <source>
        <dbReference type="SAM" id="MobiDB-lite"/>
    </source>
</evidence>
<feature type="domain" description="DNA/RNA-binding" evidence="3">
    <location>
        <begin position="15"/>
        <end position="216"/>
    </location>
</feature>
<evidence type="ECO:0000259" key="3">
    <source>
        <dbReference type="Pfam" id="PF10373"/>
    </source>
</evidence>
<dbReference type="Proteomes" id="UP001626550">
    <property type="component" value="Unassembled WGS sequence"/>
</dbReference>
<dbReference type="SUPFAM" id="SSF48452">
    <property type="entry name" value="TPR-like"/>
    <property type="match status" value="1"/>
</dbReference>
<dbReference type="Pfam" id="PF10373">
    <property type="entry name" value="EST1_DNA_bind"/>
    <property type="match status" value="1"/>
</dbReference>
<keyword evidence="1" id="KW-0866">Nonsense-mediated mRNA decay</keyword>
<feature type="region of interest" description="Disordered" evidence="2">
    <location>
        <begin position="254"/>
        <end position="289"/>
    </location>
</feature>
<sequence length="595" mass="67706">MSHDLNAKHSAFILYKKALHIQPDNGFIYNQLGLLDVGRCFGINSLYYFLCSLTLNSEKGSVQALRNLDSLYKSNLEKYEDLNAIDSNVDAQLKKFHGFRIKSLEPIFIRSVHLICSCFVSEESDLTAISDAILNRLDSLFLSLIDQKMNADDELFYPSLLRLLNCSLMCSQLLRQRKLVSSYATAHAQVYKNFLLSLSKIFIVQANQRFEDASSAVDPSTKEEEVYSTEEERHNSDSSQDEDAFLEACQVAHEKDVSDTESEASSGRGRLRLPSISSEGSSSDTSLLNDSKKKESNFLCSVAVTVNKVFLTFLQIYVTNVKNHFLDDVDSYPVHLFQSWISSFVQLLNYLRGICEPSVDCLIEFGHFLESKSLIRHEKNEFKLKDIEESKKREEMMRSLAKMRLESEVQGLQSKLTKSTSSPIVLLDAYSFVTQFHEIKRLLFSKKFIVGIAHVTVAKLDQLKNETALARRVIRFLEEQSFKGEKLLRMQSLEESLPDANPWASILHYAISLSNKILNVPMQNNEQETATDEDHFVSLSDHASRKSPSMDSVTILFSKMQDTDENYLQVPASLVDRAALHKVYFQNAKQFLKSL</sequence>
<dbReference type="InterPro" id="IPR018834">
    <property type="entry name" value="DNA/RNA-bd_Est1-type"/>
</dbReference>
<name>A0ABD2QG71_9PLAT</name>
<organism evidence="4 5">
    <name type="scientific">Cichlidogyrus casuarinus</name>
    <dbReference type="NCBI Taxonomy" id="1844966"/>
    <lineage>
        <taxon>Eukaryota</taxon>
        <taxon>Metazoa</taxon>
        <taxon>Spiralia</taxon>
        <taxon>Lophotrochozoa</taxon>
        <taxon>Platyhelminthes</taxon>
        <taxon>Monogenea</taxon>
        <taxon>Monopisthocotylea</taxon>
        <taxon>Dactylogyridea</taxon>
        <taxon>Ancyrocephalidae</taxon>
        <taxon>Cichlidogyrus</taxon>
    </lineage>
</organism>
<reference evidence="4 5" key="1">
    <citation type="submission" date="2024-11" db="EMBL/GenBank/DDBJ databases">
        <title>Adaptive evolution of stress response genes in parasites aligns with host niche diversity.</title>
        <authorList>
            <person name="Hahn C."/>
            <person name="Resl P."/>
        </authorList>
    </citation>
    <scope>NUCLEOTIDE SEQUENCE [LARGE SCALE GENOMIC DNA]</scope>
    <source>
        <strain evidence="4">EGGRZ-B1_66</strain>
        <tissue evidence="4">Body</tissue>
    </source>
</reference>
<evidence type="ECO:0000256" key="1">
    <source>
        <dbReference type="ARBA" id="ARBA00023161"/>
    </source>
</evidence>
<protein>
    <recommendedName>
        <fullName evidence="3">DNA/RNA-binding domain-containing protein</fullName>
    </recommendedName>
</protein>
<feature type="compositionally biased region" description="Low complexity" evidence="2">
    <location>
        <begin position="272"/>
        <end position="288"/>
    </location>
</feature>
<evidence type="ECO:0000313" key="5">
    <source>
        <dbReference type="Proteomes" id="UP001626550"/>
    </source>
</evidence>
<dbReference type="Gene3D" id="1.25.40.10">
    <property type="entry name" value="Tetratricopeptide repeat domain"/>
    <property type="match status" value="1"/>
</dbReference>
<feature type="region of interest" description="Disordered" evidence="2">
    <location>
        <begin position="214"/>
        <end position="241"/>
    </location>
</feature>
<accession>A0ABD2QG71</accession>
<feature type="compositionally biased region" description="Basic and acidic residues" evidence="2">
    <location>
        <begin position="220"/>
        <end position="236"/>
    </location>
</feature>